<dbReference type="SUPFAM" id="SSF55874">
    <property type="entry name" value="ATPase domain of HSP90 chaperone/DNA topoisomerase II/histidine kinase"/>
    <property type="match status" value="1"/>
</dbReference>
<evidence type="ECO:0000256" key="1">
    <source>
        <dbReference type="ARBA" id="ARBA00000085"/>
    </source>
</evidence>
<dbReference type="PANTHER" id="PTHR43047">
    <property type="entry name" value="TWO-COMPONENT HISTIDINE PROTEIN KINASE"/>
    <property type="match status" value="1"/>
</dbReference>
<dbReference type="NCBIfam" id="TIGR00229">
    <property type="entry name" value="sensory_box"/>
    <property type="match status" value="1"/>
</dbReference>
<dbReference type="SMART" id="SM00387">
    <property type="entry name" value="HATPase_c"/>
    <property type="match status" value="1"/>
</dbReference>
<dbReference type="Pfam" id="PF02518">
    <property type="entry name" value="HATPase_c"/>
    <property type="match status" value="1"/>
</dbReference>
<evidence type="ECO:0000259" key="12">
    <source>
        <dbReference type="PROSITE" id="PS50113"/>
    </source>
</evidence>
<dbReference type="SUPFAM" id="SSF55785">
    <property type="entry name" value="PYP-like sensor domain (PAS domain)"/>
    <property type="match status" value="1"/>
</dbReference>
<dbReference type="AlphaFoldDB" id="A0A934Q8I5"/>
<feature type="domain" description="Response regulatory" evidence="10">
    <location>
        <begin position="526"/>
        <end position="643"/>
    </location>
</feature>
<dbReference type="GO" id="GO:0005886">
    <property type="term" value="C:plasma membrane"/>
    <property type="evidence" value="ECO:0007669"/>
    <property type="project" value="UniProtKB-SubCell"/>
</dbReference>
<dbReference type="Gene3D" id="3.30.565.10">
    <property type="entry name" value="Histidine kinase-like ATPase, C-terminal domain"/>
    <property type="match status" value="1"/>
</dbReference>
<evidence type="ECO:0000313" key="13">
    <source>
        <dbReference type="EMBL" id="MBK0419801.1"/>
    </source>
</evidence>
<comment type="caution">
    <text evidence="13">The sequence shown here is derived from an EMBL/GenBank/DDBJ whole genome shotgun (WGS) entry which is preliminary data.</text>
</comment>
<name>A0A934Q8I5_9MICO</name>
<dbReference type="InterPro" id="IPR000014">
    <property type="entry name" value="PAS"/>
</dbReference>
<feature type="modified residue" description="4-aspartylphosphate" evidence="8">
    <location>
        <position position="576"/>
    </location>
</feature>
<feature type="domain" description="Histidine kinase" evidence="9">
    <location>
        <begin position="284"/>
        <end position="500"/>
    </location>
</feature>
<dbReference type="GO" id="GO:0009927">
    <property type="term" value="F:histidine phosphotransfer kinase activity"/>
    <property type="evidence" value="ECO:0007669"/>
    <property type="project" value="TreeGrafter"/>
</dbReference>
<dbReference type="SMART" id="SM00388">
    <property type="entry name" value="HisKA"/>
    <property type="match status" value="1"/>
</dbReference>
<keyword evidence="5" id="KW-0808">Transferase</keyword>
<dbReference type="InterPro" id="IPR005467">
    <property type="entry name" value="His_kinase_dom"/>
</dbReference>
<dbReference type="PRINTS" id="PR00344">
    <property type="entry name" value="BCTRLSENSOR"/>
</dbReference>
<dbReference type="Gene3D" id="1.10.287.130">
    <property type="match status" value="1"/>
</dbReference>
<dbReference type="Pfam" id="PF00512">
    <property type="entry name" value="HisKA"/>
    <property type="match status" value="1"/>
</dbReference>
<dbReference type="GO" id="GO:0000155">
    <property type="term" value="F:phosphorelay sensor kinase activity"/>
    <property type="evidence" value="ECO:0007669"/>
    <property type="project" value="InterPro"/>
</dbReference>
<dbReference type="SUPFAM" id="SSF52172">
    <property type="entry name" value="CheY-like"/>
    <property type="match status" value="1"/>
</dbReference>
<dbReference type="InterPro" id="IPR036097">
    <property type="entry name" value="HisK_dim/P_sf"/>
</dbReference>
<dbReference type="PROSITE" id="PS50112">
    <property type="entry name" value="PAS"/>
    <property type="match status" value="1"/>
</dbReference>
<evidence type="ECO:0000256" key="8">
    <source>
        <dbReference type="PROSITE-ProRule" id="PRU00169"/>
    </source>
</evidence>
<dbReference type="CDD" id="cd00156">
    <property type="entry name" value="REC"/>
    <property type="match status" value="1"/>
</dbReference>
<gene>
    <name evidence="13" type="ORF">JD276_12230</name>
</gene>
<comment type="subcellular location">
    <subcellularLocation>
        <location evidence="2">Cell membrane</location>
    </subcellularLocation>
</comment>
<dbReference type="Pfam" id="PF00072">
    <property type="entry name" value="Response_reg"/>
    <property type="match status" value="1"/>
</dbReference>
<dbReference type="PROSITE" id="PS50109">
    <property type="entry name" value="HIS_KIN"/>
    <property type="match status" value="1"/>
</dbReference>
<dbReference type="CDD" id="cd00082">
    <property type="entry name" value="HisKA"/>
    <property type="match status" value="1"/>
</dbReference>
<dbReference type="PANTHER" id="PTHR43047:SF72">
    <property type="entry name" value="OSMOSENSING HISTIDINE PROTEIN KINASE SLN1"/>
    <property type="match status" value="1"/>
</dbReference>
<keyword evidence="6" id="KW-0418">Kinase</keyword>
<reference evidence="13" key="1">
    <citation type="submission" date="2020-12" db="EMBL/GenBank/DDBJ databases">
        <title>Leucobacter sp. CAS1, isolated from Chromium sludge.</title>
        <authorList>
            <person name="Xu Z."/>
        </authorList>
    </citation>
    <scope>NUCLEOTIDE SEQUENCE</scope>
    <source>
        <strain evidence="13">CSA1</strain>
    </source>
</reference>
<dbReference type="Gene3D" id="3.40.50.2300">
    <property type="match status" value="1"/>
</dbReference>
<dbReference type="SMART" id="SM00091">
    <property type="entry name" value="PAS"/>
    <property type="match status" value="1"/>
</dbReference>
<feature type="domain" description="PAC" evidence="12">
    <location>
        <begin position="209"/>
        <end position="266"/>
    </location>
</feature>
<dbReference type="InterPro" id="IPR001789">
    <property type="entry name" value="Sig_transdc_resp-reg_receiver"/>
</dbReference>
<evidence type="ECO:0000256" key="5">
    <source>
        <dbReference type="ARBA" id="ARBA00022679"/>
    </source>
</evidence>
<sequence>MYEVERVFNDDNLDLARSVLNQLATPVAVFAWAADEPEPLRFLAGNRGFSELFSRQEPEIDRAISRLSEGMARVIRGMGPDDDTVHTVVVPDETGTGHLRIMLQFAGCAPDHPARVIAEFQRLSDHENDTQNLRSRVRQLQDLADNSTALMYVKNPAGQYTIVNHYFARQFGRTPEEILGKTDHDLFDTTSADVYQENDRRVLESERAEEVEEPFSQIGGLTDPDEDRRWLSIKFPLLDDSGVPYALGAISTDITARKRAESAARQAMHEAERANQSKSLFLSRMSHELRTPLNAVLGFAELLRDPDADLEHQESVHHILEAGRHLLTLVNDVLDISWIESGAPGIEPELVPASVPIHQALEIVRPLAKQHGIEIASDLHGAVGVDIRVDPHRLRQVFFNVLGNAIKFNRPSGAIHVGTKIQGSALRYLVTDTGNGIGPEEIGRLFSPFERLSNADGIEGSGLGLALSRGLIDEMGGRLGVLHTAPGEGTTFYIDIPIAEAGGEAGLLSAVELPDPASAEVLVEATVVQIEDTVVNQLLLQRVLGRMGVGRLRSASSGAEGIALVRSLLPDVVLLDLNLKDISGVEVLAQLQRDEALSDIPVVILSADATPARISELQSRGAFAYLTKPFDPGTLQAILVSAVQVRS</sequence>
<evidence type="ECO:0000256" key="2">
    <source>
        <dbReference type="ARBA" id="ARBA00004236"/>
    </source>
</evidence>
<accession>A0A934Q8I5</accession>
<dbReference type="SMART" id="SM00448">
    <property type="entry name" value="REC"/>
    <property type="match status" value="1"/>
</dbReference>
<dbReference type="InterPro" id="IPR036890">
    <property type="entry name" value="HATPase_C_sf"/>
</dbReference>
<keyword evidence="14" id="KW-1185">Reference proteome</keyword>
<evidence type="ECO:0000256" key="3">
    <source>
        <dbReference type="ARBA" id="ARBA00012438"/>
    </source>
</evidence>
<evidence type="ECO:0000256" key="6">
    <source>
        <dbReference type="ARBA" id="ARBA00022777"/>
    </source>
</evidence>
<dbReference type="PROSITE" id="PS50113">
    <property type="entry name" value="PAC"/>
    <property type="match status" value="1"/>
</dbReference>
<comment type="catalytic activity">
    <reaction evidence="1">
        <text>ATP + protein L-histidine = ADP + protein N-phospho-L-histidine.</text>
        <dbReference type="EC" id="2.7.13.3"/>
    </reaction>
</comment>
<feature type="domain" description="PAS" evidence="11">
    <location>
        <begin position="136"/>
        <end position="206"/>
    </location>
</feature>
<dbReference type="InterPro" id="IPR000700">
    <property type="entry name" value="PAS-assoc_C"/>
</dbReference>
<dbReference type="InterPro" id="IPR013656">
    <property type="entry name" value="PAS_4"/>
</dbReference>
<dbReference type="RefSeq" id="WP_200115942.1">
    <property type="nucleotide sequence ID" value="NZ_JAEHOH010000017.1"/>
</dbReference>
<evidence type="ECO:0000259" key="9">
    <source>
        <dbReference type="PROSITE" id="PS50109"/>
    </source>
</evidence>
<dbReference type="InterPro" id="IPR004358">
    <property type="entry name" value="Sig_transdc_His_kin-like_C"/>
</dbReference>
<dbReference type="EC" id="2.7.13.3" evidence="3"/>
<evidence type="ECO:0000256" key="7">
    <source>
        <dbReference type="ARBA" id="ARBA00023012"/>
    </source>
</evidence>
<protein>
    <recommendedName>
        <fullName evidence="3">histidine kinase</fullName>
        <ecNumber evidence="3">2.7.13.3</ecNumber>
    </recommendedName>
</protein>
<proteinExistence type="predicted"/>
<dbReference type="InterPro" id="IPR003661">
    <property type="entry name" value="HisK_dim/P_dom"/>
</dbReference>
<keyword evidence="4 8" id="KW-0597">Phosphoprotein</keyword>
<evidence type="ECO:0000313" key="14">
    <source>
        <dbReference type="Proteomes" id="UP000608530"/>
    </source>
</evidence>
<keyword evidence="7" id="KW-0902">Two-component regulatory system</keyword>
<dbReference type="Proteomes" id="UP000608530">
    <property type="component" value="Unassembled WGS sequence"/>
</dbReference>
<organism evidence="13 14">
    <name type="scientific">Leucobacter chromiisoli</name>
    <dbReference type="NCBI Taxonomy" id="2796471"/>
    <lineage>
        <taxon>Bacteria</taxon>
        <taxon>Bacillati</taxon>
        <taxon>Actinomycetota</taxon>
        <taxon>Actinomycetes</taxon>
        <taxon>Micrococcales</taxon>
        <taxon>Microbacteriaceae</taxon>
        <taxon>Leucobacter</taxon>
    </lineage>
</organism>
<dbReference type="PROSITE" id="PS50110">
    <property type="entry name" value="RESPONSE_REGULATORY"/>
    <property type="match status" value="1"/>
</dbReference>
<dbReference type="EMBL" id="JAEHOH010000017">
    <property type="protein sequence ID" value="MBK0419801.1"/>
    <property type="molecule type" value="Genomic_DNA"/>
</dbReference>
<dbReference type="InterPro" id="IPR003594">
    <property type="entry name" value="HATPase_dom"/>
</dbReference>
<dbReference type="Pfam" id="PF08448">
    <property type="entry name" value="PAS_4"/>
    <property type="match status" value="1"/>
</dbReference>
<dbReference type="Gene3D" id="3.30.450.20">
    <property type="entry name" value="PAS domain"/>
    <property type="match status" value="1"/>
</dbReference>
<evidence type="ECO:0000259" key="11">
    <source>
        <dbReference type="PROSITE" id="PS50112"/>
    </source>
</evidence>
<evidence type="ECO:0000259" key="10">
    <source>
        <dbReference type="PROSITE" id="PS50110"/>
    </source>
</evidence>
<dbReference type="InterPro" id="IPR011006">
    <property type="entry name" value="CheY-like_superfamily"/>
</dbReference>
<dbReference type="InterPro" id="IPR035965">
    <property type="entry name" value="PAS-like_dom_sf"/>
</dbReference>
<dbReference type="CDD" id="cd00130">
    <property type="entry name" value="PAS"/>
    <property type="match status" value="1"/>
</dbReference>
<dbReference type="SUPFAM" id="SSF47384">
    <property type="entry name" value="Homodimeric domain of signal transducing histidine kinase"/>
    <property type="match status" value="1"/>
</dbReference>
<evidence type="ECO:0000256" key="4">
    <source>
        <dbReference type="ARBA" id="ARBA00022553"/>
    </source>
</evidence>